<feature type="domain" description="PD-(D/E)XK nuclease-like" evidence="2">
    <location>
        <begin position="181"/>
        <end position="426"/>
    </location>
</feature>
<dbReference type="VEuPathDB" id="FungiDB:FOXG_15935"/>
<dbReference type="Proteomes" id="UP000285860">
    <property type="component" value="Unassembled WGS sequence"/>
</dbReference>
<feature type="region of interest" description="Disordered" evidence="1">
    <location>
        <begin position="15"/>
        <end position="137"/>
    </location>
</feature>
<dbReference type="VEuPathDB" id="FungiDB:FOZG_18477"/>
<dbReference type="VEuPathDB" id="FungiDB:FOIG_16846"/>
<dbReference type="VEuPathDB" id="FungiDB:FOMG_16923"/>
<evidence type="ECO:0000256" key="1">
    <source>
        <dbReference type="SAM" id="MobiDB-lite"/>
    </source>
</evidence>
<protein>
    <recommendedName>
        <fullName evidence="2">PD-(D/E)XK nuclease-like domain-containing protein</fullName>
    </recommendedName>
</protein>
<feature type="compositionally biased region" description="Polar residues" evidence="1">
    <location>
        <begin position="128"/>
        <end position="137"/>
    </location>
</feature>
<accession>A0A420NYK6</accession>
<dbReference type="VEuPathDB" id="FungiDB:FOC4_g10000039"/>
<dbReference type="VEuPathDB" id="FungiDB:HZS61_005084"/>
<proteinExistence type="predicted"/>
<dbReference type="Pfam" id="PF20516">
    <property type="entry name" value="PDDEXK_12"/>
    <property type="match status" value="1"/>
</dbReference>
<reference evidence="3 4" key="1">
    <citation type="journal article" date="2018" name="Sci. Rep.">
        <title>Characterisation of pathogen-specific regions and novel effector candidates in Fusarium oxysporum f. sp. cepae.</title>
        <authorList>
            <person name="Armitage A.D."/>
            <person name="Taylor A."/>
            <person name="Sobczyk M.K."/>
            <person name="Baxter L."/>
            <person name="Greenfield B.P."/>
            <person name="Bates H.J."/>
            <person name="Wilson F."/>
            <person name="Jackson A.C."/>
            <person name="Ott S."/>
            <person name="Harrison R.J."/>
            <person name="Clarkson J.P."/>
        </authorList>
    </citation>
    <scope>NUCLEOTIDE SEQUENCE [LARGE SCALE GENOMIC DNA]</scope>
    <source>
        <strain evidence="3 4">Fo_A28</strain>
    </source>
</reference>
<sequence length="439" mass="49917">MQSSSILAWLDNIQLPSNEPPAWDDTEKEPSAKRIKLSRGKTDVSISRLPTPPLDMPASNKKRPRPSDDESDDDQDDATVFSQPDPDPTPKAKQFRDRLHKNKETFSGSPSRSSSTSQHSSISNASSPTKQQRNASLQETGYKSFSFTNHPDWQPEQLTKLRTELEKINNGEKIISDEIKSQFDGCNIPNFAFFDKDNPPATADWRYPDADFVDDILERAALCLDEGEGESSWNVDVHAPILRWIFPSRPQSKLLHYRYCPSATIVPGFKPQNAPSQMVDFCIVVRPQEDTPAQAIIDDLCNYRPDKTINHTDWGNMSKDPIAISIETKKHGENWTKAVHQMGTWHSAQWRSLYYDRKGIPFSGITFLPGIIVQGHKWMFVATVRHDGKAVLFQNVAIGDTETKFGIFKLLVSLQCLHRWIEREYWPAFQKDILEMNGS</sequence>
<comment type="caution">
    <text evidence="3">The sequence shown here is derived from an EMBL/GenBank/DDBJ whole genome shotgun (WGS) entry which is preliminary data.</text>
</comment>
<gene>
    <name evidence="3" type="ORF">BFJ68_g17279</name>
</gene>
<dbReference type="InterPro" id="IPR046797">
    <property type="entry name" value="PDDEXK_12"/>
</dbReference>
<evidence type="ECO:0000313" key="3">
    <source>
        <dbReference type="EMBL" id="RKK85237.1"/>
    </source>
</evidence>
<organism evidence="3 4">
    <name type="scientific">Fusarium oxysporum</name>
    <name type="common">Fusarium vascular wilt</name>
    <dbReference type="NCBI Taxonomy" id="5507"/>
    <lineage>
        <taxon>Eukaryota</taxon>
        <taxon>Fungi</taxon>
        <taxon>Dikarya</taxon>
        <taxon>Ascomycota</taxon>
        <taxon>Pezizomycotina</taxon>
        <taxon>Sordariomycetes</taxon>
        <taxon>Hypocreomycetidae</taxon>
        <taxon>Hypocreales</taxon>
        <taxon>Nectriaceae</taxon>
        <taxon>Fusarium</taxon>
        <taxon>Fusarium oxysporum species complex</taxon>
    </lineage>
</organism>
<feature type="compositionally biased region" description="Basic and acidic residues" evidence="1">
    <location>
        <begin position="88"/>
        <end position="97"/>
    </location>
</feature>
<dbReference type="AlphaFoldDB" id="A0A420NYK6"/>
<dbReference type="EMBL" id="MRCY01000483">
    <property type="protein sequence ID" value="RKK85237.1"/>
    <property type="molecule type" value="Genomic_DNA"/>
</dbReference>
<evidence type="ECO:0000313" key="4">
    <source>
        <dbReference type="Proteomes" id="UP000285860"/>
    </source>
</evidence>
<dbReference type="VEuPathDB" id="FungiDB:FOC1_g10000527"/>
<evidence type="ECO:0000259" key="2">
    <source>
        <dbReference type="Pfam" id="PF20516"/>
    </source>
</evidence>
<name>A0A420NYK6_FUSOX</name>
<feature type="compositionally biased region" description="Low complexity" evidence="1">
    <location>
        <begin position="107"/>
        <end position="127"/>
    </location>
</feature>